<feature type="chain" id="PRO_5013009938" evidence="1">
    <location>
        <begin position="27"/>
        <end position="202"/>
    </location>
</feature>
<sequence>MFRKVSVSLVAAVLMASGISAAPASAATKISNGVACKKVNATTTVSGYKYKCAKNPLVKNSKLTWLSAECLTAVGQYQAAVKAQADLANVSDQTAALDAEFASASAALASTTAALDKARAQVTQFQATMNASTNSADKQKLATAISKLANAVLVLSGSKTKLSAQVKDLEAKKALLLSAPGQLKTNAADAKASANLLCAKGF</sequence>
<evidence type="ECO:0000313" key="2">
    <source>
        <dbReference type="EMBL" id="ASY15426.1"/>
    </source>
</evidence>
<accession>A0A249KFB0</accession>
<evidence type="ECO:0000313" key="3">
    <source>
        <dbReference type="Proteomes" id="UP000217215"/>
    </source>
</evidence>
<feature type="signal peptide" evidence="1">
    <location>
        <begin position="1"/>
        <end position="26"/>
    </location>
</feature>
<keyword evidence="1" id="KW-0732">Signal</keyword>
<dbReference type="RefSeq" id="WP_095673021.1">
    <property type="nucleotide sequence ID" value="NZ_CP016773.1"/>
</dbReference>
<dbReference type="AlphaFoldDB" id="A0A249KFB0"/>
<dbReference type="Proteomes" id="UP000217215">
    <property type="component" value="Chromosome"/>
</dbReference>
<proteinExistence type="predicted"/>
<organism evidence="2 3">
    <name type="scientific">Candidatus Planktophila sulfonica</name>
    <dbReference type="NCBI Taxonomy" id="1884904"/>
    <lineage>
        <taxon>Bacteria</taxon>
        <taxon>Bacillati</taxon>
        <taxon>Actinomycetota</taxon>
        <taxon>Actinomycetes</taxon>
        <taxon>Candidatus Nanopelagicales</taxon>
        <taxon>Candidatus Nanopelagicaceae</taxon>
        <taxon>Candidatus Planktophila</taxon>
    </lineage>
</organism>
<evidence type="ECO:0000256" key="1">
    <source>
        <dbReference type="SAM" id="SignalP"/>
    </source>
</evidence>
<dbReference type="KEGG" id="psuf:A1sIA56_00510"/>
<keyword evidence="3" id="KW-1185">Reference proteome</keyword>
<reference evidence="2 3" key="1">
    <citation type="submission" date="2016-07" db="EMBL/GenBank/DDBJ databases">
        <title>High microdiversification within the ubiquitous acI lineage of Actinobacteria.</title>
        <authorList>
            <person name="Neuenschwander S.M."/>
            <person name="Salcher M."/>
            <person name="Ghai R."/>
            <person name="Pernthaler J."/>
        </authorList>
    </citation>
    <scope>NUCLEOTIDE SEQUENCE [LARGE SCALE GENOMIC DNA]</scope>
    <source>
        <strain evidence="2">MMS-IA-56</strain>
    </source>
</reference>
<dbReference type="EMBL" id="CP016773">
    <property type="protein sequence ID" value="ASY15426.1"/>
    <property type="molecule type" value="Genomic_DNA"/>
</dbReference>
<dbReference type="OrthoDB" id="5196783at2"/>
<gene>
    <name evidence="2" type="ORF">A1sIA56_00510</name>
</gene>
<name>A0A249KFB0_9ACTN</name>
<protein>
    <submittedName>
        <fullName evidence="2">Uncharacterized protein</fullName>
    </submittedName>
</protein>